<evidence type="ECO:0000313" key="3">
    <source>
        <dbReference type="EMBL" id="SEO40436.1"/>
    </source>
</evidence>
<gene>
    <name evidence="2" type="ORF">KP014_04790</name>
    <name evidence="3" type="ORF">SAMN04487895_107174</name>
</gene>
<dbReference type="GO" id="GO:0016757">
    <property type="term" value="F:glycosyltransferase activity"/>
    <property type="evidence" value="ECO:0007669"/>
    <property type="project" value="UniProtKB-KW"/>
</dbReference>
<dbReference type="AlphaFoldDB" id="A0A1H8PF48"/>
<evidence type="ECO:0000313" key="4">
    <source>
        <dbReference type="Proteomes" id="UP000198809"/>
    </source>
</evidence>
<dbReference type="STRING" id="1333845.SAMN04487895_107174"/>
<dbReference type="SUPFAM" id="SSF53448">
    <property type="entry name" value="Nucleotide-diphospho-sugar transferases"/>
    <property type="match status" value="1"/>
</dbReference>
<dbReference type="Gene3D" id="3.90.550.10">
    <property type="entry name" value="Spore Coat Polysaccharide Biosynthesis Protein SpsA, Chain A"/>
    <property type="match status" value="1"/>
</dbReference>
<dbReference type="Proteomes" id="UP000198809">
    <property type="component" value="Unassembled WGS sequence"/>
</dbReference>
<dbReference type="PANTHER" id="PTHR43685">
    <property type="entry name" value="GLYCOSYLTRANSFERASE"/>
    <property type="match status" value="1"/>
</dbReference>
<reference evidence="2 5" key="2">
    <citation type="submission" date="2021-06" db="EMBL/GenBank/DDBJ databases">
        <title>Whole genome sequence of Paenibacillus sophorae DSM23020 for comparative genomics.</title>
        <authorList>
            <person name="Kim M.-J."/>
            <person name="Lee G."/>
            <person name="Shin J.-H."/>
        </authorList>
    </citation>
    <scope>NUCLEOTIDE SEQUENCE [LARGE SCALE GENOMIC DNA]</scope>
    <source>
        <strain evidence="2 5">DSM 23020</strain>
    </source>
</reference>
<dbReference type="EC" id="2.4.-.-" evidence="2"/>
<dbReference type="InterPro" id="IPR029044">
    <property type="entry name" value="Nucleotide-diphossugar_trans"/>
</dbReference>
<organism evidence="3 4">
    <name type="scientific">Paenibacillus sophorae</name>
    <dbReference type="NCBI Taxonomy" id="1333845"/>
    <lineage>
        <taxon>Bacteria</taxon>
        <taxon>Bacillati</taxon>
        <taxon>Bacillota</taxon>
        <taxon>Bacilli</taxon>
        <taxon>Bacillales</taxon>
        <taxon>Paenibacillaceae</taxon>
        <taxon>Paenibacillus</taxon>
    </lineage>
</organism>
<evidence type="ECO:0000259" key="1">
    <source>
        <dbReference type="Pfam" id="PF00535"/>
    </source>
</evidence>
<dbReference type="CDD" id="cd00761">
    <property type="entry name" value="Glyco_tranf_GTA_type"/>
    <property type="match status" value="1"/>
</dbReference>
<dbReference type="InterPro" id="IPR050834">
    <property type="entry name" value="Glycosyltransf_2"/>
</dbReference>
<keyword evidence="3" id="KW-0808">Transferase</keyword>
<feature type="domain" description="Glycosyltransferase 2-like" evidence="1">
    <location>
        <begin position="8"/>
        <end position="191"/>
    </location>
</feature>
<accession>A0A1H8PF48</accession>
<keyword evidence="2" id="KW-0328">Glycosyltransferase</keyword>
<sequence length="306" mass="34960">MNGSVTLSIAICTRNRHEDLQKCLKSIFSQRDIAGTEIEILIIDDGDTQESWLEEVRREMPSGMELGYHRKNREEAGLLKSRIYATHASKYETLLFLDDDVELEADYLAVLLRTFERYPDAVGVGGVDQSFSCSLKGRLLMLVSGRSRFSPGKLSYSGFASSMNLWNRQKRIFRTEFLHGCNMCFRKSALRDVEPVEWLNGYSLGEDLYLSYLAGLHGPMIVNPELKLVHYGSPASRDKEEQVAYTKVINHYELLKLRTGITPFRYAMLLWTAGFLYAETALRRRKEASSGYLRGIRELRGAQTRS</sequence>
<evidence type="ECO:0000313" key="2">
    <source>
        <dbReference type="EMBL" id="QWU16552.1"/>
    </source>
</evidence>
<protein>
    <submittedName>
        <fullName evidence="2 3">Glycosyltransferase</fullName>
        <ecNumber evidence="2">2.4.-.-</ecNumber>
    </submittedName>
</protein>
<evidence type="ECO:0000313" key="5">
    <source>
        <dbReference type="Proteomes" id="UP000683429"/>
    </source>
</evidence>
<dbReference type="EMBL" id="CP076607">
    <property type="protein sequence ID" value="QWU16552.1"/>
    <property type="molecule type" value="Genomic_DNA"/>
</dbReference>
<dbReference type="Proteomes" id="UP000683429">
    <property type="component" value="Chromosome"/>
</dbReference>
<proteinExistence type="predicted"/>
<keyword evidence="5" id="KW-1185">Reference proteome</keyword>
<reference evidence="3 4" key="1">
    <citation type="submission" date="2016-10" db="EMBL/GenBank/DDBJ databases">
        <authorList>
            <person name="de Groot N.N."/>
        </authorList>
    </citation>
    <scope>NUCLEOTIDE SEQUENCE [LARGE SCALE GENOMIC DNA]</scope>
    <source>
        <strain evidence="3 4">CGMCC 1.10238</strain>
    </source>
</reference>
<dbReference type="EMBL" id="FODH01000007">
    <property type="protein sequence ID" value="SEO40436.1"/>
    <property type="molecule type" value="Genomic_DNA"/>
</dbReference>
<dbReference type="PANTHER" id="PTHR43685:SF2">
    <property type="entry name" value="GLYCOSYLTRANSFERASE 2-LIKE DOMAIN-CONTAINING PROTEIN"/>
    <property type="match status" value="1"/>
</dbReference>
<name>A0A1H8PF48_9BACL</name>
<dbReference type="Pfam" id="PF00535">
    <property type="entry name" value="Glycos_transf_2"/>
    <property type="match status" value="1"/>
</dbReference>
<dbReference type="InterPro" id="IPR001173">
    <property type="entry name" value="Glyco_trans_2-like"/>
</dbReference>
<dbReference type="RefSeq" id="WP_175491863.1">
    <property type="nucleotide sequence ID" value="NZ_CP076607.1"/>
</dbReference>